<proteinExistence type="predicted"/>
<dbReference type="EMBL" id="JAWZSR010000006">
    <property type="protein sequence ID" value="MDX8046718.1"/>
    <property type="molecule type" value="Genomic_DNA"/>
</dbReference>
<protein>
    <submittedName>
        <fullName evidence="1">Glutathione ABC transporter substrate-binding protein</fullName>
    </submittedName>
</protein>
<organism evidence="1 2">
    <name type="scientific">Gracilibacillus pellucidus</name>
    <dbReference type="NCBI Taxonomy" id="3095368"/>
    <lineage>
        <taxon>Bacteria</taxon>
        <taxon>Bacillati</taxon>
        <taxon>Bacillota</taxon>
        <taxon>Bacilli</taxon>
        <taxon>Bacillales</taxon>
        <taxon>Bacillaceae</taxon>
        <taxon>Gracilibacillus</taxon>
    </lineage>
</organism>
<reference evidence="1" key="1">
    <citation type="submission" date="2023-11" db="EMBL/GenBank/DDBJ databases">
        <title>Gracilibacillus pellucida a moderately halophilic bacterium isolated from saline soil in Xinjiang province.</title>
        <authorList>
            <person name="Zhang Z."/>
            <person name="Tan F."/>
            <person name="Wang Y."/>
            <person name="Xia M."/>
        </authorList>
    </citation>
    <scope>NUCLEOTIDE SEQUENCE</scope>
    <source>
        <strain evidence="1">S3-1-1</strain>
    </source>
</reference>
<name>A0ACC6M747_9BACI</name>
<evidence type="ECO:0000313" key="1">
    <source>
        <dbReference type="EMBL" id="MDX8046718.1"/>
    </source>
</evidence>
<evidence type="ECO:0000313" key="2">
    <source>
        <dbReference type="Proteomes" id="UP001277972"/>
    </source>
</evidence>
<dbReference type="Proteomes" id="UP001277972">
    <property type="component" value="Unassembled WGS sequence"/>
</dbReference>
<keyword evidence="2" id="KW-1185">Reference proteome</keyword>
<sequence length="541" mass="59245">MFKSKRLLLLLSLLFAITVVLAACAGDGEPAEDTTDENDSTEDGGGEGAGSGDNDLVIAVPSDVVSLSPQGENDTPSTNVRTNIYETLTNLDENQEIIPGLASSWDNVDDTTWEFQLEEGVTFHDGSDFNAEAVKKSFDRMMDEKVASPYQFLVEQVESVEVVDDYTVRFNLEYPYAPLLSNLAHGGTGIISPDAIDADYEQMEDGGDPDAYINQNPSGTGPFELDEWVPGEKVTIAPFDGYWGENAKLDSVTFKVVSEQSSRVAELETGVSDVADQIGPNNLERVDGLPEASLLQEPSVSVSYIGFNTQKEPFDDERVRQALSMAVDKDQIIDGVMNGVGLPAIGPIAPPVFGYDADIEGLPYDVEKAKELLAEAGYEDGFETTIWTNDNEQRVDTAVTLQSQLAEIGVDVKVEELEWGAYLDGTANGEHDMFILGWTTVTADADYGLYPLFHSSQHGDPGNRSFIADDELDKLLDDGRRETDAAKRQEIYTEAQERLVELAPAMYTHHQEYLLGVKDSVKDFSVDPNGVYQIKSAYIEE</sequence>
<accession>A0ACC6M747</accession>
<comment type="caution">
    <text evidence="1">The sequence shown here is derived from an EMBL/GenBank/DDBJ whole genome shotgun (WGS) entry which is preliminary data.</text>
</comment>
<gene>
    <name evidence="1" type="ORF">SH601_12065</name>
</gene>